<protein>
    <submittedName>
        <fullName evidence="2">Uncharacterized protein</fullName>
    </submittedName>
</protein>
<dbReference type="AlphaFoldDB" id="A0A0M9AMR1"/>
<evidence type="ECO:0000313" key="2">
    <source>
        <dbReference type="EMBL" id="KOX95187.1"/>
    </source>
</evidence>
<evidence type="ECO:0000256" key="1">
    <source>
        <dbReference type="SAM" id="Phobius"/>
    </source>
</evidence>
<evidence type="ECO:0000313" key="3">
    <source>
        <dbReference type="Proteomes" id="UP000037729"/>
    </source>
</evidence>
<dbReference type="Proteomes" id="UP000037729">
    <property type="component" value="Unassembled WGS sequence"/>
</dbReference>
<dbReference type="RefSeq" id="WP_053966940.1">
    <property type="nucleotide sequence ID" value="NZ_LIUF01000001.1"/>
</dbReference>
<sequence length="74" mass="8281">MDLTRTERRLLWNGTTLAGVVHLLVPGLLLSLARLGYRWVLAVEFTPQEGSRRRVRLLGVGFLAVAAALKRLLE</sequence>
<dbReference type="PATRIC" id="fig|1705562.3.peg.1956"/>
<organism evidence="2 3">
    <name type="scientific">Haloarcula rubripromontorii</name>
    <dbReference type="NCBI Taxonomy" id="1705562"/>
    <lineage>
        <taxon>Archaea</taxon>
        <taxon>Methanobacteriati</taxon>
        <taxon>Methanobacteriota</taxon>
        <taxon>Stenosarchaea group</taxon>
        <taxon>Halobacteria</taxon>
        <taxon>Halobacteriales</taxon>
        <taxon>Haloarculaceae</taxon>
        <taxon>Haloarcula</taxon>
    </lineage>
</organism>
<proteinExistence type="predicted"/>
<gene>
    <name evidence="2" type="ORF">AMS69_04870</name>
</gene>
<feature type="transmembrane region" description="Helical" evidence="1">
    <location>
        <begin position="12"/>
        <end position="35"/>
    </location>
</feature>
<keyword evidence="1" id="KW-0812">Transmembrane</keyword>
<keyword evidence="3" id="KW-1185">Reference proteome</keyword>
<name>A0A0M9AMR1_9EURY</name>
<keyword evidence="1" id="KW-0472">Membrane</keyword>
<accession>A0A0M9AMR1</accession>
<comment type="caution">
    <text evidence="2">The sequence shown here is derived from an EMBL/GenBank/DDBJ whole genome shotgun (WGS) entry which is preliminary data.</text>
</comment>
<dbReference type="EMBL" id="LIUF01000001">
    <property type="protein sequence ID" value="KOX95187.1"/>
    <property type="molecule type" value="Genomic_DNA"/>
</dbReference>
<keyword evidence="1" id="KW-1133">Transmembrane helix</keyword>
<reference evidence="2 3" key="1">
    <citation type="submission" date="2015-08" db="EMBL/GenBank/DDBJ databases">
        <title>Genomes of Isolates from Cabo Rojo, PR.</title>
        <authorList>
            <person name="Sanchez-Nieves R.L."/>
            <person name="Montalvo-Rodriguez R."/>
        </authorList>
    </citation>
    <scope>NUCLEOTIDE SEQUENCE [LARGE SCALE GENOMIC DNA]</scope>
    <source>
        <strain evidence="2 3">SL3</strain>
    </source>
</reference>